<gene>
    <name evidence="9" type="ORF">C41B8_03621</name>
</gene>
<feature type="transmembrane region" description="Helical" evidence="8">
    <location>
        <begin position="208"/>
        <end position="224"/>
    </location>
</feature>
<keyword evidence="10" id="KW-1185">Reference proteome</keyword>
<dbReference type="GO" id="GO:0005886">
    <property type="term" value="C:plasma membrane"/>
    <property type="evidence" value="ECO:0007669"/>
    <property type="project" value="UniProtKB-SubCell"/>
</dbReference>
<dbReference type="Proteomes" id="UP000028302">
    <property type="component" value="Unassembled WGS sequence"/>
</dbReference>
<feature type="transmembrane region" description="Helical" evidence="8">
    <location>
        <begin position="7"/>
        <end position="31"/>
    </location>
</feature>
<protein>
    <recommendedName>
        <fullName evidence="8">Probable membrane transporter protein</fullName>
    </recommendedName>
</protein>
<evidence type="ECO:0000256" key="6">
    <source>
        <dbReference type="ARBA" id="ARBA00022989"/>
    </source>
</evidence>
<organism evidence="9 10">
    <name type="scientific">Salinisphaera hydrothermalis (strain C41B8)</name>
    <dbReference type="NCBI Taxonomy" id="1304275"/>
    <lineage>
        <taxon>Bacteria</taxon>
        <taxon>Pseudomonadati</taxon>
        <taxon>Pseudomonadota</taxon>
        <taxon>Gammaproteobacteria</taxon>
        <taxon>Salinisphaerales</taxon>
        <taxon>Salinisphaeraceae</taxon>
        <taxon>Salinisphaera</taxon>
    </lineage>
</organism>
<dbReference type="EMBL" id="APNK01000003">
    <property type="protein sequence ID" value="KEZ78673.1"/>
    <property type="molecule type" value="Genomic_DNA"/>
</dbReference>
<accession>A0A084IPN9</accession>
<dbReference type="PANTHER" id="PTHR30269:SF32">
    <property type="entry name" value="MEMBRANE TRANSPORTER PROTEIN-RELATED"/>
    <property type="match status" value="1"/>
</dbReference>
<evidence type="ECO:0000256" key="5">
    <source>
        <dbReference type="ARBA" id="ARBA00022692"/>
    </source>
</evidence>
<dbReference type="InterPro" id="IPR052017">
    <property type="entry name" value="TSUP"/>
</dbReference>
<keyword evidence="7 8" id="KW-0472">Membrane</keyword>
<feature type="transmembrane region" description="Helical" evidence="8">
    <location>
        <begin position="236"/>
        <end position="253"/>
    </location>
</feature>
<keyword evidence="3" id="KW-0813">Transport</keyword>
<dbReference type="PATRIC" id="fig|1304275.5.peg.735"/>
<keyword evidence="6 8" id="KW-1133">Transmembrane helix</keyword>
<dbReference type="PANTHER" id="PTHR30269">
    <property type="entry name" value="TRANSMEMBRANE PROTEIN YFCA"/>
    <property type="match status" value="1"/>
</dbReference>
<evidence type="ECO:0000313" key="9">
    <source>
        <dbReference type="EMBL" id="KEZ78673.1"/>
    </source>
</evidence>
<feature type="transmembrane region" description="Helical" evidence="8">
    <location>
        <begin position="51"/>
        <end position="73"/>
    </location>
</feature>
<evidence type="ECO:0000256" key="3">
    <source>
        <dbReference type="ARBA" id="ARBA00022448"/>
    </source>
</evidence>
<name>A0A084IPN9_SALHC</name>
<proteinExistence type="inferred from homology"/>
<comment type="caution">
    <text evidence="9">The sequence shown here is derived from an EMBL/GenBank/DDBJ whole genome shotgun (WGS) entry which is preliminary data.</text>
</comment>
<evidence type="ECO:0000313" key="10">
    <source>
        <dbReference type="Proteomes" id="UP000028302"/>
    </source>
</evidence>
<keyword evidence="4 8" id="KW-1003">Cell membrane</keyword>
<comment type="similarity">
    <text evidence="2 8">Belongs to the 4-toluene sulfonate uptake permease (TSUP) (TC 2.A.102) family.</text>
</comment>
<feature type="transmembrane region" description="Helical" evidence="8">
    <location>
        <begin position="85"/>
        <end position="103"/>
    </location>
</feature>
<evidence type="ECO:0000256" key="1">
    <source>
        <dbReference type="ARBA" id="ARBA00004651"/>
    </source>
</evidence>
<reference evidence="9 10" key="1">
    <citation type="submission" date="2013-03" db="EMBL/GenBank/DDBJ databases">
        <title>Salinisphaera hydrothermalis C41B8 Genome Sequencing.</title>
        <authorList>
            <person name="Li C."/>
            <person name="Lai Q."/>
            <person name="Shao Z."/>
        </authorList>
    </citation>
    <scope>NUCLEOTIDE SEQUENCE [LARGE SCALE GENOMIC DNA]</scope>
    <source>
        <strain evidence="9 10">C41B8</strain>
    </source>
</reference>
<dbReference type="InterPro" id="IPR002781">
    <property type="entry name" value="TM_pro_TauE-like"/>
</dbReference>
<evidence type="ECO:0000256" key="2">
    <source>
        <dbReference type="ARBA" id="ARBA00009142"/>
    </source>
</evidence>
<dbReference type="Pfam" id="PF01925">
    <property type="entry name" value="TauE"/>
    <property type="match status" value="1"/>
</dbReference>
<dbReference type="AlphaFoldDB" id="A0A084IPN9"/>
<feature type="transmembrane region" description="Helical" evidence="8">
    <location>
        <begin position="109"/>
        <end position="128"/>
    </location>
</feature>
<feature type="transmembrane region" description="Helical" evidence="8">
    <location>
        <begin position="179"/>
        <end position="202"/>
    </location>
</feature>
<comment type="subcellular location">
    <subcellularLocation>
        <location evidence="1 8">Cell membrane</location>
        <topology evidence="1 8">Multi-pass membrane protein</topology>
    </subcellularLocation>
</comment>
<keyword evidence="5 8" id="KW-0812">Transmembrane</keyword>
<evidence type="ECO:0000256" key="8">
    <source>
        <dbReference type="RuleBase" id="RU363041"/>
    </source>
</evidence>
<evidence type="ECO:0000256" key="7">
    <source>
        <dbReference type="ARBA" id="ARBA00023136"/>
    </source>
</evidence>
<sequence>MGHDAMIAIAGLSPAIGLLVVATILVVAAAVKGTLGLGMPVFSVSLLGGLLDPHAVLALMVVPVLASNLWQALQSGYWRTACRRFWPMIVCFAIGTAIGGYWMARIDPARLLTILGVIAIAFALVNLIKPDLRLAARHRNWVGAVVGGSTGVVNGLSTVNGPPLLMYLVACGLDREEFVGAYGVIALAGAVPLAATYAYTGVFGATEAYWSTLALLPVFAGLWLGRRLRRHIQPEVFRRVLLVLLMLLGANLIRRGLYA</sequence>
<dbReference type="STRING" id="1304275.C41B8_03621"/>
<dbReference type="eggNOG" id="COG0730">
    <property type="taxonomic scope" value="Bacteria"/>
</dbReference>
<evidence type="ECO:0000256" key="4">
    <source>
        <dbReference type="ARBA" id="ARBA00022475"/>
    </source>
</evidence>